<dbReference type="Gene3D" id="6.10.140.1410">
    <property type="match status" value="1"/>
</dbReference>
<dbReference type="InterPro" id="IPR036291">
    <property type="entry name" value="NAD(P)-bd_dom_sf"/>
</dbReference>
<dbReference type="Pfam" id="PF18314">
    <property type="entry name" value="FAS_I_H"/>
    <property type="match status" value="1"/>
</dbReference>
<dbReference type="Pfam" id="PF18325">
    <property type="entry name" value="Fas_alpha_ACP"/>
    <property type="match status" value="1"/>
</dbReference>
<name>A0A9P7KNU0_9HYPO</name>
<comment type="caution">
    <text evidence="11">The sequence shown here is derived from an EMBL/GenBank/DDBJ whole genome shotgun (WGS) entry which is preliminary data.</text>
</comment>
<dbReference type="InterPro" id="IPR047224">
    <property type="entry name" value="FAS_alpha_su_C"/>
</dbReference>
<sequence length="1643" mass="179043">METVQPPTEQALAHILLTELLAHQFAHPVRWIETQEYILGNLGAKRVVEIGPSNVLTNMIKSTWDMEFAASDESQNIHRAFIGPRNGHAEAYYQTAHMAQDDEEPKTSKSKPGDQPRHAQRTSPAATERVASPSQPAVPAKQVAPDMSSTPLEDTPVPVSIILRTLIATKLKKQPGDITLDQTISGLVKGRSTLSNELVGDIQAEFPAFMPERPEESALAELSQCFSRAHDGRLGKTTASLVAKMISSKFPGDYSQSRVRQAMKERLGIGPMRQDAVLLLALTKQPATRLTSPAASDAFLIEVAQEYLQEEGLTIPHPSVATDPSQATTATLVDAGALNALSEKNISLIRNVAETLNNHLAEQGDERHSDDATIEAAAEAASTTTELLDMWLAEHGEDYADRIRPVFDSKKERVYDSYWNWCSQDVTQLLALFNDSWPKHADLVDDLSASIVNRACGRTLSQLRYLISNVEAQGTEGKCQFETLTLLYETCLAFKDKDPVFVDKEPQATPPSTPARSDGSPGSPLGEMELGLGEFTIAEFRDGASSVSRRLTNLYTNDRRMAKSCGFTFAGMNVLLTGAGKNSIGFHILRQLLSGGARVIVTTSSYSVETTRMYQDLYARYGAKGSVLHVLPFNQGSRQDVESLVKWINDDDTRDLDLVVPFAAISETGRDVENLDSKSEAAHRTMLVNLLRMLGAIARTKRANGIVTRPATVVLPLSPNHGLMGGDGLYSESKISLEVLMSKWASESWSDYLSLLGVVIGWTRGTGLMSDNDAMADGVEALGVRTFSSSEMATSIVTLMGGSINAECQKLPLVADLSGGLGETRDLAKAVSTIRRSLRNSADTQRAVAWERSRDAQVAAGSQAAEMAAEGNETLSKTLSAKANIKLSLPRLPDYDKEILPLAKNLEGMVDLSRTVVITGFSELGPLGNSRTRWEMEAAGELSLEGCVEMAWMMGLIKYNHAGTTGDGGSGWVDSKTNVAVDEGDIPSRYMSMILDHTGLRPIESDMCDNAYDPERKESLQEVVLQRDLPPFDATSEAAENLKRRHGDKAIVTHDRSSDMCRVQLKAGAVIMVPRASRFNRTVAGQIPTGWSAKRYGISDEIIEQVDPVTLFSLVCVVEAFLCSGITDPYEWYRYIHVSELGNCLGSSMGGLSSLRQMHRGRFVDGQVKADVLQETFVNTTGAWINMLLTSSAGPIRTPVGACATSLESLDAACDLITARKAKVVLVGGVEDFVEDVSFEFGSMKATCDTDAEFARGRSPAEMSRPTASSRSGFVEAQGCGVQVLTTAELALEMGLPIYGIVAYTNMAADKAGRSVPAPGKGVLVNAREPVSASESAMPLPPILDLGFRRRMLTRRREHILEYVRESLERLDEDIAASRQLKTLHAGEEEVDQYRQQCVQAIHEDAQRLDADAAFSLGNEFWKGDEKQRISPIRGSLATWGLSVDDISVASLHGTSTVKNDLNEPSVLQEQMRHLGRREGNLLPCISQKWLTGHSKGAAGAWMVNGCLQMLDSGMAPGNRNADNVEEQLRQHPHLLFPGKTVQLGDNGAGIKACSVTSFGFGQKGAQAILIHPRYLFATVLKARYQEYAIRRDKRWQRACQAHSAAMMHENMVSACVKEQPPYPPDSEVSVLLDPSTRFGAVV</sequence>
<dbReference type="SUPFAM" id="SSF52151">
    <property type="entry name" value="FabD/lysophospholipase-like"/>
    <property type="match status" value="1"/>
</dbReference>
<keyword evidence="4" id="KW-0597">Phosphoprotein</keyword>
<dbReference type="Gene3D" id="3.40.50.720">
    <property type="entry name" value="NAD(P)-binding Rossmann-like Domain"/>
    <property type="match status" value="2"/>
</dbReference>
<evidence type="ECO:0000256" key="3">
    <source>
        <dbReference type="ARBA" id="ARBA00022450"/>
    </source>
</evidence>
<reference evidence="11" key="1">
    <citation type="submission" date="2021-04" db="EMBL/GenBank/DDBJ databases">
        <title>Draft genome of Fusarium avenaceum strain F156N33, isolated from an atmospheric sample in Virginia.</title>
        <authorList>
            <person name="Yang S."/>
            <person name="Vinatzer B.A."/>
            <person name="Coleman J."/>
        </authorList>
    </citation>
    <scope>NUCLEOTIDE SEQUENCE</scope>
    <source>
        <strain evidence="11">F156N33</strain>
    </source>
</reference>
<dbReference type="InterPro" id="IPR018201">
    <property type="entry name" value="Ketoacyl_synth_AS"/>
</dbReference>
<evidence type="ECO:0000256" key="8">
    <source>
        <dbReference type="PIRSR" id="PIRSR000454-4"/>
    </source>
</evidence>
<dbReference type="GO" id="GO:0044550">
    <property type="term" value="P:secondary metabolite biosynthetic process"/>
    <property type="evidence" value="ECO:0007669"/>
    <property type="project" value="UniProtKB-ARBA"/>
</dbReference>
<accession>A0A9P7KNU0</accession>
<dbReference type="Gene3D" id="3.40.47.10">
    <property type="match status" value="2"/>
</dbReference>
<feature type="active site" description="For beta-ketoacyl synthase activity" evidence="7">
    <location>
        <position position="1203"/>
    </location>
</feature>
<dbReference type="PIRSF" id="PIRSF000454">
    <property type="entry name" value="FAS_yeast_alpha"/>
    <property type="match status" value="1"/>
</dbReference>
<dbReference type="PANTHER" id="PTHR10982:SF21">
    <property type="entry name" value="FATTY ACID SYNTHASE SUBUNIT BETA"/>
    <property type="match status" value="1"/>
</dbReference>
<organism evidence="11 12">
    <name type="scientific">Fusarium avenaceum</name>
    <dbReference type="NCBI Taxonomy" id="40199"/>
    <lineage>
        <taxon>Eukaryota</taxon>
        <taxon>Fungi</taxon>
        <taxon>Dikarya</taxon>
        <taxon>Ascomycota</taxon>
        <taxon>Pezizomycotina</taxon>
        <taxon>Sordariomycetes</taxon>
        <taxon>Hypocreomycetidae</taxon>
        <taxon>Hypocreales</taxon>
        <taxon>Nectriaceae</taxon>
        <taxon>Fusarium</taxon>
        <taxon>Fusarium tricinctum species complex</taxon>
    </lineage>
</organism>
<dbReference type="InterPro" id="IPR020841">
    <property type="entry name" value="PKS_Beta-ketoAc_synthase_dom"/>
</dbReference>
<evidence type="ECO:0000313" key="11">
    <source>
        <dbReference type="EMBL" id="KAG5655230.1"/>
    </source>
</evidence>
<dbReference type="InterPro" id="IPR050830">
    <property type="entry name" value="Fungal_FAS"/>
</dbReference>
<feature type="domain" description="Ketosynthase family 3 (KS3)" evidence="10">
    <location>
        <begin position="1017"/>
        <end position="1572"/>
    </location>
</feature>
<dbReference type="InterPro" id="IPR026025">
    <property type="entry name" value="FAS_alpha_yeast"/>
</dbReference>
<dbReference type="Pfam" id="PF00109">
    <property type="entry name" value="ketoacyl-synt"/>
    <property type="match status" value="1"/>
</dbReference>
<evidence type="ECO:0000256" key="4">
    <source>
        <dbReference type="ARBA" id="ARBA00022553"/>
    </source>
</evidence>
<dbReference type="InterPro" id="IPR014031">
    <property type="entry name" value="Ketoacyl_synth_C"/>
</dbReference>
<evidence type="ECO:0000256" key="2">
    <source>
        <dbReference type="ARBA" id="ARBA00013191"/>
    </source>
</evidence>
<evidence type="ECO:0000256" key="5">
    <source>
        <dbReference type="ARBA" id="ARBA00022679"/>
    </source>
</evidence>
<feature type="region of interest" description="Disordered" evidence="9">
    <location>
        <begin position="98"/>
        <end position="152"/>
    </location>
</feature>
<evidence type="ECO:0000256" key="7">
    <source>
        <dbReference type="PIRSR" id="PIRSR000454-1"/>
    </source>
</evidence>
<dbReference type="InterPro" id="IPR014030">
    <property type="entry name" value="Ketoacyl_synth_N"/>
</dbReference>
<dbReference type="GO" id="GO:0004316">
    <property type="term" value="F:3-oxoacyl-[acyl-carrier-protein] reductase (NADPH) activity"/>
    <property type="evidence" value="ECO:0007669"/>
    <property type="project" value="InterPro"/>
</dbReference>
<dbReference type="CDD" id="cd00828">
    <property type="entry name" value="elong_cond_enzymes"/>
    <property type="match status" value="1"/>
</dbReference>
<evidence type="ECO:0000259" key="10">
    <source>
        <dbReference type="PROSITE" id="PS52004"/>
    </source>
</evidence>
<dbReference type="InterPro" id="IPR002347">
    <property type="entry name" value="SDR_fam"/>
</dbReference>
<dbReference type="SUPFAM" id="SSF53901">
    <property type="entry name" value="Thiolase-like"/>
    <property type="match status" value="2"/>
</dbReference>
<dbReference type="GO" id="GO:0042759">
    <property type="term" value="P:long-chain fatty acid biosynthetic process"/>
    <property type="evidence" value="ECO:0007669"/>
    <property type="project" value="UniProtKB-UniRule"/>
</dbReference>
<dbReference type="PANTHER" id="PTHR10982">
    <property type="entry name" value="MALONYL COA-ACYL CARRIER PROTEIN TRANSACYLASE"/>
    <property type="match status" value="1"/>
</dbReference>
<dbReference type="GO" id="GO:0005835">
    <property type="term" value="C:fatty acid synthase complex"/>
    <property type="evidence" value="ECO:0007669"/>
    <property type="project" value="InterPro"/>
</dbReference>
<keyword evidence="3 6" id="KW-0596">Phosphopantetheine</keyword>
<protein>
    <recommendedName>
        <fullName evidence="2">beta-ketoacyl-[acyl-carrier-protein] synthase I</fullName>
        <ecNumber evidence="2">2.3.1.41</ecNumber>
    </recommendedName>
</protein>
<feature type="compositionally biased region" description="Basic and acidic residues" evidence="9">
    <location>
        <begin position="105"/>
        <end position="117"/>
    </location>
</feature>
<proteinExistence type="inferred from homology"/>
<dbReference type="Gene3D" id="3.30.70.2490">
    <property type="match status" value="1"/>
</dbReference>
<dbReference type="PROSITE" id="PS52004">
    <property type="entry name" value="KS3_2"/>
    <property type="match status" value="1"/>
</dbReference>
<feature type="modified residue" description="O-(pantetheine 4'-phosphoryl)serine" evidence="8">
    <location>
        <position position="192"/>
    </location>
</feature>
<dbReference type="InterPro" id="IPR016035">
    <property type="entry name" value="Acyl_Trfase/lysoPLipase"/>
</dbReference>
<evidence type="ECO:0000256" key="9">
    <source>
        <dbReference type="SAM" id="MobiDB-lite"/>
    </source>
</evidence>
<comment type="similarity">
    <text evidence="1 6">Belongs to the thiolase-like superfamily. Fungal fatty acid synthetase subunit alpha family.</text>
</comment>
<dbReference type="GO" id="GO:0004315">
    <property type="term" value="F:3-oxoacyl-[acyl-carrier-protein] synthase activity"/>
    <property type="evidence" value="ECO:0007669"/>
    <property type="project" value="UniProtKB-EC"/>
</dbReference>
<dbReference type="Proteomes" id="UP000782241">
    <property type="component" value="Unassembled WGS sequence"/>
</dbReference>
<dbReference type="EC" id="2.3.1.41" evidence="2"/>
<dbReference type="CDD" id="cd08950">
    <property type="entry name" value="KR_fFAS_SDR_c_like"/>
    <property type="match status" value="1"/>
</dbReference>
<dbReference type="Pfam" id="PF13561">
    <property type="entry name" value="adh_short_C2"/>
    <property type="match status" value="1"/>
</dbReference>
<dbReference type="Gene3D" id="3.90.25.70">
    <property type="match status" value="1"/>
</dbReference>
<dbReference type="GO" id="GO:0004312">
    <property type="term" value="F:fatty acid synthase activity"/>
    <property type="evidence" value="ECO:0007669"/>
    <property type="project" value="InterPro"/>
</dbReference>
<gene>
    <name evidence="11" type="ORF">KAF25_001983</name>
</gene>
<dbReference type="FunFam" id="3.90.25.70:FF:000001">
    <property type="entry name" value="Fatty acid synthase subunit alpha"/>
    <property type="match status" value="1"/>
</dbReference>
<evidence type="ECO:0000313" key="12">
    <source>
        <dbReference type="Proteomes" id="UP000782241"/>
    </source>
</evidence>
<dbReference type="GO" id="GO:0008897">
    <property type="term" value="F:holo-[acyl-carrier-protein] synthase activity"/>
    <property type="evidence" value="ECO:0007669"/>
    <property type="project" value="InterPro"/>
</dbReference>
<evidence type="ECO:0000256" key="1">
    <source>
        <dbReference type="ARBA" id="ARBA00007485"/>
    </source>
</evidence>
<dbReference type="SUPFAM" id="SSF51735">
    <property type="entry name" value="NAD(P)-binding Rossmann-fold domains"/>
    <property type="match status" value="1"/>
</dbReference>
<feature type="region of interest" description="Disordered" evidence="9">
    <location>
        <begin position="503"/>
        <end position="524"/>
    </location>
</feature>
<keyword evidence="12" id="KW-1185">Reference proteome</keyword>
<keyword evidence="5 6" id="KW-0808">Transferase</keyword>
<dbReference type="InterPro" id="IPR016039">
    <property type="entry name" value="Thiolase-like"/>
</dbReference>
<dbReference type="PROSITE" id="PS00606">
    <property type="entry name" value="KS3_1"/>
    <property type="match status" value="1"/>
</dbReference>
<dbReference type="InterPro" id="IPR041550">
    <property type="entry name" value="FASI_helical"/>
</dbReference>
<dbReference type="EMBL" id="JAGPUO010000032">
    <property type="protein sequence ID" value="KAG5655230.1"/>
    <property type="molecule type" value="Genomic_DNA"/>
</dbReference>
<dbReference type="Pfam" id="PF02801">
    <property type="entry name" value="Ketoacyl-synt_C"/>
    <property type="match status" value="1"/>
</dbReference>
<dbReference type="InterPro" id="IPR040899">
    <property type="entry name" value="Fas_alpha_ACP"/>
</dbReference>
<evidence type="ECO:0000256" key="6">
    <source>
        <dbReference type="PIRNR" id="PIRNR000454"/>
    </source>
</evidence>